<accession>Q4SJD5</accession>
<dbReference type="EMBL" id="CAAE01014575">
    <property type="protein sequence ID" value="CAF99247.1"/>
    <property type="molecule type" value="Genomic_DNA"/>
</dbReference>
<evidence type="ECO:0000256" key="3">
    <source>
        <dbReference type="ARBA" id="ARBA00015150"/>
    </source>
</evidence>
<comment type="similarity">
    <text evidence="2">Belongs to the CNTF family.</text>
</comment>
<dbReference type="GO" id="GO:0043524">
    <property type="term" value="P:negative regulation of neuron apoptotic process"/>
    <property type="evidence" value="ECO:0007669"/>
    <property type="project" value="InterPro"/>
</dbReference>
<organism evidence="11">
    <name type="scientific">Tetraodon nigroviridis</name>
    <name type="common">Spotted green pufferfish</name>
    <name type="synonym">Chelonodon nigroviridis</name>
    <dbReference type="NCBI Taxonomy" id="99883"/>
    <lineage>
        <taxon>Eukaryota</taxon>
        <taxon>Metazoa</taxon>
        <taxon>Chordata</taxon>
        <taxon>Craniata</taxon>
        <taxon>Vertebrata</taxon>
        <taxon>Euteleostomi</taxon>
        <taxon>Actinopterygii</taxon>
        <taxon>Neopterygii</taxon>
        <taxon>Teleostei</taxon>
        <taxon>Neoteleostei</taxon>
        <taxon>Acanthomorphata</taxon>
        <taxon>Eupercaria</taxon>
        <taxon>Tetraodontiformes</taxon>
        <taxon>Tetradontoidea</taxon>
        <taxon>Tetraodontidae</taxon>
        <taxon>Tetraodon</taxon>
    </lineage>
</organism>
<dbReference type="GO" id="GO:0005737">
    <property type="term" value="C:cytoplasm"/>
    <property type="evidence" value="ECO:0007669"/>
    <property type="project" value="UniProtKB-SubCell"/>
</dbReference>
<dbReference type="GO" id="GO:0008083">
    <property type="term" value="F:growth factor activity"/>
    <property type="evidence" value="ECO:0007669"/>
    <property type="project" value="UniProtKB-KW"/>
</dbReference>
<keyword evidence="4" id="KW-0217">Developmental protein</keyword>
<comment type="function">
    <text evidence="9">CNTF is a survival factor for various neuronal cell types. Seems to prevent the degeneration of motor axons after axotomy.</text>
</comment>
<reference evidence="11" key="2">
    <citation type="submission" date="2004-02" db="EMBL/GenBank/DDBJ databases">
        <authorList>
            <consortium name="Genoscope"/>
            <consortium name="Whitehead Institute Centre for Genome Research"/>
        </authorList>
    </citation>
    <scope>NUCLEOTIDE SEQUENCE</scope>
</reference>
<dbReference type="InterPro" id="IPR009079">
    <property type="entry name" value="4_helix_cytokine-like_core"/>
</dbReference>
<comment type="subcellular location">
    <subcellularLocation>
        <location evidence="1">Cytoplasm</location>
    </subcellularLocation>
</comment>
<keyword evidence="5" id="KW-0963">Cytoplasm</keyword>
<evidence type="ECO:0000256" key="2">
    <source>
        <dbReference type="ARBA" id="ARBA00007988"/>
    </source>
</evidence>
<dbReference type="Gene3D" id="1.20.1250.10">
    <property type="match status" value="1"/>
</dbReference>
<keyword evidence="7" id="KW-0524">Neurogenesis</keyword>
<evidence type="ECO:0000256" key="4">
    <source>
        <dbReference type="ARBA" id="ARBA00022473"/>
    </source>
</evidence>
<name>Q4SJD5_TETNG</name>
<evidence type="ECO:0000256" key="1">
    <source>
        <dbReference type="ARBA" id="ARBA00004496"/>
    </source>
</evidence>
<keyword evidence="6" id="KW-0221">Differentiation</keyword>
<evidence type="ECO:0000256" key="5">
    <source>
        <dbReference type="ARBA" id="ARBA00022490"/>
    </source>
</evidence>
<dbReference type="GO" id="GO:0005127">
    <property type="term" value="F:ciliary neurotrophic factor receptor binding"/>
    <property type="evidence" value="ECO:0007669"/>
    <property type="project" value="InterPro"/>
</dbReference>
<dbReference type="InterPro" id="IPR000151">
    <property type="entry name" value="Ciliary_neurotrophic_fac_CNTF"/>
</dbReference>
<evidence type="ECO:0000256" key="10">
    <source>
        <dbReference type="SAM" id="MobiDB-lite"/>
    </source>
</evidence>
<dbReference type="KEGG" id="tng:GSTEN00017261G001"/>
<dbReference type="GO" id="GO:0030154">
    <property type="term" value="P:cell differentiation"/>
    <property type="evidence" value="ECO:0007669"/>
    <property type="project" value="UniProtKB-KW"/>
</dbReference>
<dbReference type="SUPFAM" id="SSF47266">
    <property type="entry name" value="4-helical cytokines"/>
    <property type="match status" value="1"/>
</dbReference>
<dbReference type="PANTHER" id="PTHR15196">
    <property type="entry name" value="CILIARY NEUROTROPHIC FACTOR"/>
    <property type="match status" value="1"/>
</dbReference>
<dbReference type="GO" id="GO:0070120">
    <property type="term" value="P:ciliary neurotrophic factor-mediated signaling pathway"/>
    <property type="evidence" value="ECO:0007669"/>
    <property type="project" value="InterPro"/>
</dbReference>
<evidence type="ECO:0000256" key="8">
    <source>
        <dbReference type="ARBA" id="ARBA00023030"/>
    </source>
</evidence>
<keyword evidence="8" id="KW-0339">Growth factor</keyword>
<dbReference type="GO" id="GO:0007399">
    <property type="term" value="P:nervous system development"/>
    <property type="evidence" value="ECO:0007669"/>
    <property type="project" value="UniProtKB-KW"/>
</dbReference>
<protein>
    <recommendedName>
        <fullName evidence="3">Ciliary neurotrophic factor</fullName>
    </recommendedName>
</protein>
<evidence type="ECO:0000256" key="6">
    <source>
        <dbReference type="ARBA" id="ARBA00022782"/>
    </source>
</evidence>
<dbReference type="AlphaFoldDB" id="Q4SJD5"/>
<feature type="compositionally biased region" description="Polar residues" evidence="10">
    <location>
        <begin position="95"/>
        <end position="113"/>
    </location>
</feature>
<comment type="caution">
    <text evidence="11">The sequence shown here is derived from an EMBL/GenBank/DDBJ whole genome shotgun (WGS) entry which is preliminary data.</text>
</comment>
<gene>
    <name evidence="11" type="ORF">GSTENG00017261001</name>
</gene>
<sequence length="175" mass="19157">MAVDATRSTTASGKQAGDCSRALKITEVLLKESEDLIKIYKSSQGYMSELRCKMPQSNVPNPNIAGLEPSERMASISTHLQAFFPHFRRVHEQQSDLQPPTSSARAQRVSGQGHQLPVPAPLPQPAGAPARGGPTKLPPPQYVFQQKIYGCVVLNTYKNFLSNVKSELNTLKKCP</sequence>
<evidence type="ECO:0000256" key="9">
    <source>
        <dbReference type="ARBA" id="ARBA00025427"/>
    </source>
</evidence>
<dbReference type="PANTHER" id="PTHR15196:SF0">
    <property type="entry name" value="CILIARY NEUROTROPHIC FACTOR"/>
    <property type="match status" value="1"/>
</dbReference>
<feature type="region of interest" description="Disordered" evidence="10">
    <location>
        <begin position="90"/>
        <end position="137"/>
    </location>
</feature>
<proteinExistence type="inferred from homology"/>
<evidence type="ECO:0000256" key="7">
    <source>
        <dbReference type="ARBA" id="ARBA00022902"/>
    </source>
</evidence>
<evidence type="ECO:0000313" key="11">
    <source>
        <dbReference type="EMBL" id="CAF99247.1"/>
    </source>
</evidence>
<reference evidence="11" key="1">
    <citation type="journal article" date="2004" name="Nature">
        <title>Genome duplication in the teleost fish Tetraodon nigroviridis reveals the early vertebrate proto-karyotype.</title>
        <authorList>
            <person name="Jaillon O."/>
            <person name="Aury J.-M."/>
            <person name="Brunet F."/>
            <person name="Petit J.-L."/>
            <person name="Stange-Thomann N."/>
            <person name="Mauceli E."/>
            <person name="Bouneau L."/>
            <person name="Fischer C."/>
            <person name="Ozouf-Costaz C."/>
            <person name="Bernot A."/>
            <person name="Nicaud S."/>
            <person name="Jaffe D."/>
            <person name="Fisher S."/>
            <person name="Lutfalla G."/>
            <person name="Dossat C."/>
            <person name="Segurens B."/>
            <person name="Dasilva C."/>
            <person name="Salanoubat M."/>
            <person name="Levy M."/>
            <person name="Boudet N."/>
            <person name="Castellano S."/>
            <person name="Anthouard V."/>
            <person name="Jubin C."/>
            <person name="Castelli V."/>
            <person name="Katinka M."/>
            <person name="Vacherie B."/>
            <person name="Biemont C."/>
            <person name="Skalli Z."/>
            <person name="Cattolico L."/>
            <person name="Poulain J."/>
            <person name="De Berardinis V."/>
            <person name="Cruaud C."/>
            <person name="Duprat S."/>
            <person name="Brottier P."/>
            <person name="Coutanceau J.-P."/>
            <person name="Gouzy J."/>
            <person name="Parra G."/>
            <person name="Lardier G."/>
            <person name="Chapple C."/>
            <person name="McKernan K.J."/>
            <person name="McEwan P."/>
            <person name="Bosak S."/>
            <person name="Kellis M."/>
            <person name="Volff J.-N."/>
            <person name="Guigo R."/>
            <person name="Zody M.C."/>
            <person name="Mesirov J."/>
            <person name="Lindblad-Toh K."/>
            <person name="Birren B."/>
            <person name="Nusbaum C."/>
            <person name="Kahn D."/>
            <person name="Robinson-Rechavi M."/>
            <person name="Laudet V."/>
            <person name="Schachter V."/>
            <person name="Quetier F."/>
            <person name="Saurin W."/>
            <person name="Scarpelli C."/>
            <person name="Wincker P."/>
            <person name="Lander E.S."/>
            <person name="Weissenbach J."/>
            <person name="Roest Crollius H."/>
        </authorList>
    </citation>
    <scope>NUCLEOTIDE SEQUENCE [LARGE SCALE GENOMIC DNA]</scope>
</reference>
<dbReference type="OrthoDB" id="9943465at2759"/>